<sequence>MRTTPTGDRSESERGSAVDVYDPASAEQLTASQRFDVVPSQARAREKLARALTMQAVVYGLPSVYQYASMCAQCAPAENGSNWKLGEFAHGRAIAGPGYQAFRVPNVDTLYSNAWLDLTDGPVCIELPDFGGRYYTLNFLDAYSNASNISARTHPGLRRFLVATPGWNGPVPAGFTLFRVATPLMWILMRIQVFDADDLPEVHRLQDSVTLHRPGDTRRPWPVVTQEQVEVSAEAFLTALDTSLRVNGVPIRDAAYVGQFRTLGVGSHRGGPVRSDAAIRRGAEAGFRDAMELLAQSRPLLGRPIGTGWTQVLDKGAHGDNFLARAVMNFVGLGANVVEENCSYNTYVDAHGAALDGSAGATYRIEMSVPPPAEAFWSITVYEADTGWLHDAPGARHSVGTATNIAHRRDDPWFITIGASAPANSDVWLPCPPKRFFLVLRIYQPGVDALTGRWTPPPVLPSVGPTFAQRDR</sequence>
<feature type="domain" description="DUF1214" evidence="1">
    <location>
        <begin position="341"/>
        <end position="445"/>
    </location>
</feature>
<dbReference type="Gene3D" id="2.60.120.600">
    <property type="entry name" value="Domain of unknown function DUF1214, C-terminal domain"/>
    <property type="match status" value="1"/>
</dbReference>
<organism evidence="3 4">
    <name type="scientific">Nocardia farcinica</name>
    <dbReference type="NCBI Taxonomy" id="37329"/>
    <lineage>
        <taxon>Bacteria</taxon>
        <taxon>Bacillati</taxon>
        <taxon>Actinomycetota</taxon>
        <taxon>Actinomycetes</taxon>
        <taxon>Mycobacteriales</taxon>
        <taxon>Nocardiaceae</taxon>
        <taxon>Nocardia</taxon>
    </lineage>
</organism>
<dbReference type="Pfam" id="PF06742">
    <property type="entry name" value="DUF1214"/>
    <property type="match status" value="1"/>
</dbReference>
<dbReference type="SUPFAM" id="SSF160935">
    <property type="entry name" value="VPA0735-like"/>
    <property type="match status" value="1"/>
</dbReference>
<dbReference type="InterPro" id="IPR010621">
    <property type="entry name" value="DUF1214"/>
</dbReference>
<dbReference type="AlphaFoldDB" id="A0A0H5NT98"/>
<evidence type="ECO:0000259" key="1">
    <source>
        <dbReference type="Pfam" id="PF06742"/>
    </source>
</evidence>
<dbReference type="EMBL" id="LN868938">
    <property type="protein sequence ID" value="CRY73241.1"/>
    <property type="molecule type" value="Genomic_DNA"/>
</dbReference>
<reference evidence="4" key="1">
    <citation type="submission" date="2015-03" db="EMBL/GenBank/DDBJ databases">
        <authorList>
            <consortium name="Pathogen Informatics"/>
        </authorList>
    </citation>
    <scope>NUCLEOTIDE SEQUENCE [LARGE SCALE GENOMIC DNA]</scope>
    <source>
        <strain evidence="4">NCTC11134</strain>
    </source>
</reference>
<dbReference type="Proteomes" id="UP000057820">
    <property type="component" value="Chromosome 1"/>
</dbReference>
<evidence type="ECO:0000313" key="4">
    <source>
        <dbReference type="Proteomes" id="UP000057820"/>
    </source>
</evidence>
<feature type="domain" description="DUF1254" evidence="2">
    <location>
        <begin position="87"/>
        <end position="211"/>
    </location>
</feature>
<dbReference type="PANTHER" id="PTHR36509">
    <property type="entry name" value="BLL3101 PROTEIN"/>
    <property type="match status" value="1"/>
</dbReference>
<protein>
    <submittedName>
        <fullName evidence="3">Uncharacterized conserved protein</fullName>
    </submittedName>
</protein>
<name>A0A0H5NT98_NOCFR</name>
<proteinExistence type="predicted"/>
<dbReference type="InterPro" id="IPR037049">
    <property type="entry name" value="DUF1214_C_sf"/>
</dbReference>
<dbReference type="RefSeq" id="WP_082668535.1">
    <property type="nucleotide sequence ID" value="NZ_CP031418.1"/>
</dbReference>
<dbReference type="Pfam" id="PF06863">
    <property type="entry name" value="DUF1254"/>
    <property type="match status" value="1"/>
</dbReference>
<dbReference type="Gene3D" id="2.60.40.1610">
    <property type="entry name" value="Domain of unknown function DUF1254"/>
    <property type="match status" value="1"/>
</dbReference>
<evidence type="ECO:0000313" key="3">
    <source>
        <dbReference type="EMBL" id="CRY73241.1"/>
    </source>
</evidence>
<dbReference type="InterPro" id="IPR037050">
    <property type="entry name" value="DUF1254_sf"/>
</dbReference>
<accession>A0A0H5NT98</accession>
<dbReference type="KEGG" id="nfr:ERS450000_00036"/>
<gene>
    <name evidence="3" type="ORF">ERS450000_00036</name>
</gene>
<evidence type="ECO:0000259" key="2">
    <source>
        <dbReference type="Pfam" id="PF06863"/>
    </source>
</evidence>
<dbReference type="PANTHER" id="PTHR36509:SF2">
    <property type="entry name" value="BLL3101 PROTEIN"/>
    <property type="match status" value="1"/>
</dbReference>
<dbReference type="InterPro" id="IPR010679">
    <property type="entry name" value="DUF1254"/>
</dbReference>